<gene>
    <name evidence="2" type="ORF">TIFTF001_009918</name>
</gene>
<proteinExistence type="predicted"/>
<dbReference type="EMBL" id="BTGU01000011">
    <property type="protein sequence ID" value="GMN40689.1"/>
    <property type="molecule type" value="Genomic_DNA"/>
</dbReference>
<reference evidence="2" key="1">
    <citation type="submission" date="2023-07" db="EMBL/GenBank/DDBJ databases">
        <title>draft genome sequence of fig (Ficus carica).</title>
        <authorList>
            <person name="Takahashi T."/>
            <person name="Nishimura K."/>
        </authorList>
    </citation>
    <scope>NUCLEOTIDE SEQUENCE</scope>
</reference>
<name>A0AA88DHK8_FICCA</name>
<protein>
    <recommendedName>
        <fullName evidence="4">Secreted protein</fullName>
    </recommendedName>
</protein>
<comment type="caution">
    <text evidence="2">The sequence shown here is derived from an EMBL/GenBank/DDBJ whole genome shotgun (WGS) entry which is preliminary data.</text>
</comment>
<evidence type="ECO:0000313" key="2">
    <source>
        <dbReference type="EMBL" id="GMN40689.1"/>
    </source>
</evidence>
<dbReference type="Proteomes" id="UP001187192">
    <property type="component" value="Unassembled WGS sequence"/>
</dbReference>
<organism evidence="2 3">
    <name type="scientific">Ficus carica</name>
    <name type="common">Common fig</name>
    <dbReference type="NCBI Taxonomy" id="3494"/>
    <lineage>
        <taxon>Eukaryota</taxon>
        <taxon>Viridiplantae</taxon>
        <taxon>Streptophyta</taxon>
        <taxon>Embryophyta</taxon>
        <taxon>Tracheophyta</taxon>
        <taxon>Spermatophyta</taxon>
        <taxon>Magnoliopsida</taxon>
        <taxon>eudicotyledons</taxon>
        <taxon>Gunneridae</taxon>
        <taxon>Pentapetalae</taxon>
        <taxon>rosids</taxon>
        <taxon>fabids</taxon>
        <taxon>Rosales</taxon>
        <taxon>Moraceae</taxon>
        <taxon>Ficeae</taxon>
        <taxon>Ficus</taxon>
    </lineage>
</organism>
<feature type="chain" id="PRO_5041641765" description="Secreted protein" evidence="1">
    <location>
        <begin position="17"/>
        <end position="79"/>
    </location>
</feature>
<evidence type="ECO:0008006" key="4">
    <source>
        <dbReference type="Google" id="ProtNLM"/>
    </source>
</evidence>
<keyword evidence="1" id="KW-0732">Signal</keyword>
<feature type="signal peptide" evidence="1">
    <location>
        <begin position="1"/>
        <end position="16"/>
    </location>
</feature>
<accession>A0AA88DHK8</accession>
<dbReference type="AlphaFoldDB" id="A0AA88DHK8"/>
<evidence type="ECO:0000313" key="3">
    <source>
        <dbReference type="Proteomes" id="UP001187192"/>
    </source>
</evidence>
<sequence length="79" mass="8568">MMNVVSLTAIITETLATLIVSKLIATRHCDFRPSSPRHCWLDLSNLAASSHLPNQISDHSVSNFAISYNDSLDLGVGLS</sequence>
<keyword evidence="3" id="KW-1185">Reference proteome</keyword>
<evidence type="ECO:0000256" key="1">
    <source>
        <dbReference type="SAM" id="SignalP"/>
    </source>
</evidence>